<organism evidence="1 2">
    <name type="scientific">Muriicola soli</name>
    <dbReference type="NCBI Taxonomy" id="2507538"/>
    <lineage>
        <taxon>Bacteria</taxon>
        <taxon>Pseudomonadati</taxon>
        <taxon>Bacteroidota</taxon>
        <taxon>Flavobacteriia</taxon>
        <taxon>Flavobacteriales</taxon>
        <taxon>Flavobacteriaceae</taxon>
        <taxon>Muriicola</taxon>
    </lineage>
</organism>
<dbReference type="InterPro" id="IPR019861">
    <property type="entry name" value="PorP/SprF_Bacteroidetes"/>
</dbReference>
<accession>A0A411E9E8</accession>
<keyword evidence="2" id="KW-1185">Reference proteome</keyword>
<dbReference type="RefSeq" id="WP_129604399.1">
    <property type="nucleotide sequence ID" value="NZ_CP035544.1"/>
</dbReference>
<dbReference type="Pfam" id="PF11751">
    <property type="entry name" value="PorP_SprF"/>
    <property type="match status" value="1"/>
</dbReference>
<dbReference type="EMBL" id="CP035544">
    <property type="protein sequence ID" value="QBA64355.1"/>
    <property type="molecule type" value="Genomic_DNA"/>
</dbReference>
<evidence type="ECO:0000313" key="1">
    <source>
        <dbReference type="EMBL" id="QBA64355.1"/>
    </source>
</evidence>
<dbReference type="KEGG" id="mur:EQY75_07315"/>
<name>A0A411E9E8_9FLAO</name>
<proteinExistence type="predicted"/>
<protein>
    <submittedName>
        <fullName evidence="1">Type IX secretion system membrane protein PorP/SprF</fullName>
    </submittedName>
</protein>
<evidence type="ECO:0000313" key="2">
    <source>
        <dbReference type="Proteomes" id="UP000290889"/>
    </source>
</evidence>
<dbReference type="Proteomes" id="UP000290889">
    <property type="component" value="Chromosome"/>
</dbReference>
<dbReference type="OrthoDB" id="1393025at2"/>
<dbReference type="NCBIfam" id="TIGR03519">
    <property type="entry name" value="T9SS_PorP_fam"/>
    <property type="match status" value="1"/>
</dbReference>
<dbReference type="AlphaFoldDB" id="A0A411E9E8"/>
<sequence>MPKPLFIFLFLICVIIGKAQEVSLPSDFRQHNLNQYNSSLFNPVFTLDRNNPQSLSVWSRWQWQQPDADPTTLFANYTHKLNPRSSVGIGFLQQNTGVFLQTGGVLNYAYDFEIAPDVFLALGINLFGYREELADDRFQQSPNINLPFLYDGPEFILQAAPGIRLAYKNLSLGFTAENAVIYNVSPSDNNNGDAEKIFLGSASYSLPVKGTGILENAYLRPLLYIKSIPEMDAQYGINTLFASDKIWLQGGYHNFYGFSGGIGGTFLRVFLWGLWLKLGIVRS</sequence>
<reference evidence="1 2" key="1">
    <citation type="submission" date="2019-01" db="EMBL/GenBank/DDBJ databases">
        <title>Muriicola soli sp. nov., isolated from soil.</title>
        <authorList>
            <person name="Kang H.J."/>
            <person name="Kim S.B."/>
        </authorList>
    </citation>
    <scope>NUCLEOTIDE SEQUENCE [LARGE SCALE GENOMIC DNA]</scope>
    <source>
        <strain evidence="1 2">MMS17-SY002</strain>
    </source>
</reference>
<gene>
    <name evidence="1" type="ORF">EQY75_07315</name>
</gene>